<evidence type="ECO:0000256" key="2">
    <source>
        <dbReference type="ARBA" id="ARBA00004141"/>
    </source>
</evidence>
<dbReference type="InterPro" id="IPR003660">
    <property type="entry name" value="HAMP_dom"/>
</dbReference>
<gene>
    <name evidence="18" type="ORF">KL86DPRO_30019</name>
</gene>
<name>A0A212K678_9DELT</name>
<dbReference type="InterPro" id="IPR004358">
    <property type="entry name" value="Sig_transdc_His_kin-like_C"/>
</dbReference>
<protein>
    <recommendedName>
        <fullName evidence="4">histidine kinase</fullName>
        <ecNumber evidence="4">2.7.13.3</ecNumber>
    </recommendedName>
</protein>
<dbReference type="InterPro" id="IPR013656">
    <property type="entry name" value="PAS_4"/>
</dbReference>
<keyword evidence="5" id="KW-1003">Cell membrane</keyword>
<keyword evidence="6" id="KW-0597">Phosphoprotein</keyword>
<dbReference type="GO" id="GO:0005886">
    <property type="term" value="C:plasma membrane"/>
    <property type="evidence" value="ECO:0007669"/>
    <property type="project" value="UniProtKB-SubCell"/>
</dbReference>
<dbReference type="Gene3D" id="1.10.287.130">
    <property type="match status" value="1"/>
</dbReference>
<evidence type="ECO:0000256" key="11">
    <source>
        <dbReference type="ARBA" id="ARBA00022840"/>
    </source>
</evidence>
<dbReference type="InterPro" id="IPR035965">
    <property type="entry name" value="PAS-like_dom_sf"/>
</dbReference>
<proteinExistence type="predicted"/>
<dbReference type="SUPFAM" id="SSF47384">
    <property type="entry name" value="Homodimeric domain of signal transducing histidine kinase"/>
    <property type="match status" value="1"/>
</dbReference>
<dbReference type="EC" id="2.7.13.3" evidence="4"/>
<comment type="subcellular location">
    <subcellularLocation>
        <location evidence="3">Cell membrane</location>
    </subcellularLocation>
    <subcellularLocation>
        <location evidence="2">Membrane</location>
        <topology evidence="2">Multi-pass membrane protein</topology>
    </subcellularLocation>
</comment>
<evidence type="ECO:0000256" key="12">
    <source>
        <dbReference type="ARBA" id="ARBA00022989"/>
    </source>
</evidence>
<evidence type="ECO:0000256" key="10">
    <source>
        <dbReference type="ARBA" id="ARBA00022777"/>
    </source>
</evidence>
<dbReference type="PROSITE" id="PS50109">
    <property type="entry name" value="HIS_KIN"/>
    <property type="match status" value="1"/>
</dbReference>
<evidence type="ECO:0000256" key="8">
    <source>
        <dbReference type="ARBA" id="ARBA00022692"/>
    </source>
</evidence>
<dbReference type="SUPFAM" id="SSF55874">
    <property type="entry name" value="ATPase domain of HSP90 chaperone/DNA topoisomerase II/histidine kinase"/>
    <property type="match status" value="1"/>
</dbReference>
<feature type="transmembrane region" description="Helical" evidence="15">
    <location>
        <begin position="12"/>
        <end position="30"/>
    </location>
</feature>
<dbReference type="GO" id="GO:0030295">
    <property type="term" value="F:protein kinase activator activity"/>
    <property type="evidence" value="ECO:0007669"/>
    <property type="project" value="TreeGrafter"/>
</dbReference>
<evidence type="ECO:0000256" key="1">
    <source>
        <dbReference type="ARBA" id="ARBA00000085"/>
    </source>
</evidence>
<dbReference type="Pfam" id="PF02518">
    <property type="entry name" value="HATPase_c"/>
    <property type="match status" value="1"/>
</dbReference>
<sequence length="586" mass="64328">MITTRGTLQARLLWAFALVTVIAVALPAVLSRNTLYHDRLELESRQAMAQVTAIRSMLDAGANDVQITAVLGTIKEMGERLTVADKDGKVIHDSHLEGPALQELDNHNDRPEIEAALATGQGVSIRHSNTLGIDAVYAAQRMANGSTLRLAVPLAGIRRNIEKHLSALTLTLAGVAALCLLLSVYITRRFRGGIDTMAEVVAAIAKNKGGRRLLKVPGREFLPLAYAVNRMAENIEEYVTTTTDQHTQLEVILESMHEGILVLGPTGNIRRYNRAMRTLFPAIAEAEGKQLIEALPVPALQRRVEEILQGKTAARDGEEAVHFERDGRFLVAHISRPVEKNQSLGAVIVIYDATAIMRLERVRRDFVANVSHELRTPLTAISGYAETLMHLEEMDPAHRNFAAIIHKHAQALGRVISDLLALTRIEDAKEKIPLAPVLPEQPLHEAMRLCADLAASRRVRFAVELEDGVSVMGNASLLTQVFRNLFENACRYSPEGGEIVVSGRVTGKEMLFSVKDQGPGIPQEELTRIFERLYQVKKQRNSGSSGIGLAISKHIIERHGGTIWAESPYQGFATAMLFTLPVAGNT</sequence>
<dbReference type="CDD" id="cd00075">
    <property type="entry name" value="HATPase"/>
    <property type="match status" value="1"/>
</dbReference>
<dbReference type="NCBIfam" id="TIGR00229">
    <property type="entry name" value="sensory_box"/>
    <property type="match status" value="1"/>
</dbReference>
<dbReference type="SMART" id="SM00388">
    <property type="entry name" value="HisKA"/>
    <property type="match status" value="1"/>
</dbReference>
<dbReference type="FunFam" id="1.10.287.130:FF:000008">
    <property type="entry name" value="Two-component sensor histidine kinase"/>
    <property type="match status" value="1"/>
</dbReference>
<dbReference type="InterPro" id="IPR003661">
    <property type="entry name" value="HisK_dim/P_dom"/>
</dbReference>
<dbReference type="Pfam" id="PF08448">
    <property type="entry name" value="PAS_4"/>
    <property type="match status" value="1"/>
</dbReference>
<evidence type="ECO:0000256" key="6">
    <source>
        <dbReference type="ARBA" id="ARBA00022553"/>
    </source>
</evidence>
<dbReference type="CDD" id="cd00082">
    <property type="entry name" value="HisKA"/>
    <property type="match status" value="1"/>
</dbReference>
<evidence type="ECO:0000256" key="9">
    <source>
        <dbReference type="ARBA" id="ARBA00022741"/>
    </source>
</evidence>
<dbReference type="FunFam" id="3.30.565.10:FF:000006">
    <property type="entry name" value="Sensor histidine kinase WalK"/>
    <property type="match status" value="1"/>
</dbReference>
<evidence type="ECO:0000256" key="3">
    <source>
        <dbReference type="ARBA" id="ARBA00004236"/>
    </source>
</evidence>
<evidence type="ECO:0000259" key="16">
    <source>
        <dbReference type="PROSITE" id="PS50109"/>
    </source>
</evidence>
<dbReference type="InterPro" id="IPR000014">
    <property type="entry name" value="PAS"/>
</dbReference>
<evidence type="ECO:0000256" key="14">
    <source>
        <dbReference type="ARBA" id="ARBA00023136"/>
    </source>
</evidence>
<evidence type="ECO:0000256" key="7">
    <source>
        <dbReference type="ARBA" id="ARBA00022679"/>
    </source>
</evidence>
<evidence type="ECO:0000256" key="15">
    <source>
        <dbReference type="SAM" id="Phobius"/>
    </source>
</evidence>
<dbReference type="Pfam" id="PF00512">
    <property type="entry name" value="HisKA"/>
    <property type="match status" value="1"/>
</dbReference>
<evidence type="ECO:0000256" key="13">
    <source>
        <dbReference type="ARBA" id="ARBA00023012"/>
    </source>
</evidence>
<dbReference type="InterPro" id="IPR036890">
    <property type="entry name" value="HATPase_C_sf"/>
</dbReference>
<dbReference type="PRINTS" id="PR00344">
    <property type="entry name" value="BCTRLSENSOR"/>
</dbReference>
<dbReference type="InterPro" id="IPR005467">
    <property type="entry name" value="His_kinase_dom"/>
</dbReference>
<dbReference type="InterPro" id="IPR036097">
    <property type="entry name" value="HisK_dim/P_sf"/>
</dbReference>
<feature type="domain" description="HAMP" evidence="17">
    <location>
        <begin position="188"/>
        <end position="240"/>
    </location>
</feature>
<dbReference type="Gene3D" id="3.30.450.20">
    <property type="entry name" value="PAS domain"/>
    <property type="match status" value="1"/>
</dbReference>
<comment type="catalytic activity">
    <reaction evidence="1">
        <text>ATP + protein L-histidine = ADP + protein N-phospho-L-histidine.</text>
        <dbReference type="EC" id="2.7.13.3"/>
    </reaction>
</comment>
<dbReference type="PROSITE" id="PS50885">
    <property type="entry name" value="HAMP"/>
    <property type="match status" value="1"/>
</dbReference>
<reference evidence="18" key="1">
    <citation type="submission" date="2016-04" db="EMBL/GenBank/DDBJ databases">
        <authorList>
            <person name="Evans L.H."/>
            <person name="Alamgir A."/>
            <person name="Owens N."/>
            <person name="Weber N.D."/>
            <person name="Virtaneva K."/>
            <person name="Barbian K."/>
            <person name="Babar A."/>
            <person name="Rosenke K."/>
        </authorList>
    </citation>
    <scope>NUCLEOTIDE SEQUENCE</scope>
    <source>
        <strain evidence="18">86</strain>
    </source>
</reference>
<dbReference type="EMBL" id="FLUQ01000003">
    <property type="protein sequence ID" value="SBW07223.1"/>
    <property type="molecule type" value="Genomic_DNA"/>
</dbReference>
<dbReference type="AlphaFoldDB" id="A0A212K678"/>
<keyword evidence="13" id="KW-0902">Two-component regulatory system</keyword>
<keyword evidence="11" id="KW-0067">ATP-binding</keyword>
<accession>A0A212K678</accession>
<dbReference type="GO" id="GO:0005524">
    <property type="term" value="F:ATP binding"/>
    <property type="evidence" value="ECO:0007669"/>
    <property type="project" value="UniProtKB-KW"/>
</dbReference>
<dbReference type="SMART" id="SM00387">
    <property type="entry name" value="HATPase_c"/>
    <property type="match status" value="1"/>
</dbReference>
<keyword evidence="9" id="KW-0547">Nucleotide-binding</keyword>
<evidence type="ECO:0000256" key="4">
    <source>
        <dbReference type="ARBA" id="ARBA00012438"/>
    </source>
</evidence>
<dbReference type="PANTHER" id="PTHR42878">
    <property type="entry name" value="TWO-COMPONENT HISTIDINE KINASE"/>
    <property type="match status" value="1"/>
</dbReference>
<feature type="domain" description="Histidine kinase" evidence="16">
    <location>
        <begin position="369"/>
        <end position="584"/>
    </location>
</feature>
<keyword evidence="10 18" id="KW-0418">Kinase</keyword>
<keyword evidence="12 15" id="KW-1133">Transmembrane helix</keyword>
<dbReference type="GO" id="GO:0007234">
    <property type="term" value="P:osmosensory signaling via phosphorelay pathway"/>
    <property type="evidence" value="ECO:0007669"/>
    <property type="project" value="TreeGrafter"/>
</dbReference>
<dbReference type="SMART" id="SM00091">
    <property type="entry name" value="PAS"/>
    <property type="match status" value="1"/>
</dbReference>
<dbReference type="GO" id="GO:0000155">
    <property type="term" value="F:phosphorelay sensor kinase activity"/>
    <property type="evidence" value="ECO:0007669"/>
    <property type="project" value="InterPro"/>
</dbReference>
<dbReference type="InterPro" id="IPR003594">
    <property type="entry name" value="HATPase_dom"/>
</dbReference>
<dbReference type="SUPFAM" id="SSF55785">
    <property type="entry name" value="PYP-like sensor domain (PAS domain)"/>
    <property type="match status" value="1"/>
</dbReference>
<evidence type="ECO:0000313" key="18">
    <source>
        <dbReference type="EMBL" id="SBW07223.1"/>
    </source>
</evidence>
<organism evidence="18">
    <name type="scientific">uncultured delta proteobacterium</name>
    <dbReference type="NCBI Taxonomy" id="34034"/>
    <lineage>
        <taxon>Bacteria</taxon>
        <taxon>Deltaproteobacteria</taxon>
        <taxon>environmental samples</taxon>
    </lineage>
</organism>
<feature type="transmembrane region" description="Helical" evidence="15">
    <location>
        <begin position="165"/>
        <end position="186"/>
    </location>
</feature>
<dbReference type="PANTHER" id="PTHR42878:SF7">
    <property type="entry name" value="SENSOR HISTIDINE KINASE GLRK"/>
    <property type="match status" value="1"/>
</dbReference>
<dbReference type="Gene3D" id="3.30.565.10">
    <property type="entry name" value="Histidine kinase-like ATPase, C-terminal domain"/>
    <property type="match status" value="1"/>
</dbReference>
<dbReference type="Gene3D" id="6.10.340.10">
    <property type="match status" value="1"/>
</dbReference>
<dbReference type="InterPro" id="IPR050351">
    <property type="entry name" value="BphY/WalK/GraS-like"/>
</dbReference>
<dbReference type="GO" id="GO:0000156">
    <property type="term" value="F:phosphorelay response regulator activity"/>
    <property type="evidence" value="ECO:0007669"/>
    <property type="project" value="TreeGrafter"/>
</dbReference>
<evidence type="ECO:0000259" key="17">
    <source>
        <dbReference type="PROSITE" id="PS50885"/>
    </source>
</evidence>
<keyword evidence="7" id="KW-0808">Transferase</keyword>
<keyword evidence="14 15" id="KW-0472">Membrane</keyword>
<evidence type="ECO:0000256" key="5">
    <source>
        <dbReference type="ARBA" id="ARBA00022475"/>
    </source>
</evidence>
<keyword evidence="8 15" id="KW-0812">Transmembrane</keyword>